<comment type="caution">
    <text evidence="1">The sequence shown here is derived from an EMBL/GenBank/DDBJ whole genome shotgun (WGS) entry which is preliminary data.</text>
</comment>
<name>A0AAW1SKC6_9CHLO</name>
<dbReference type="Proteomes" id="UP001445335">
    <property type="component" value="Unassembled WGS sequence"/>
</dbReference>
<dbReference type="EMBL" id="JALJOU010000001">
    <property type="protein sequence ID" value="KAK9846319.1"/>
    <property type="molecule type" value="Genomic_DNA"/>
</dbReference>
<accession>A0AAW1SKC6</accession>
<reference evidence="1 2" key="1">
    <citation type="journal article" date="2024" name="Nat. Commun.">
        <title>Phylogenomics reveals the evolutionary origins of lichenization in chlorophyte algae.</title>
        <authorList>
            <person name="Puginier C."/>
            <person name="Libourel C."/>
            <person name="Otte J."/>
            <person name="Skaloud P."/>
            <person name="Haon M."/>
            <person name="Grisel S."/>
            <person name="Petersen M."/>
            <person name="Berrin J.G."/>
            <person name="Delaux P.M."/>
            <person name="Dal Grande F."/>
            <person name="Keller J."/>
        </authorList>
    </citation>
    <scope>NUCLEOTIDE SEQUENCE [LARGE SCALE GENOMIC DNA]</scope>
    <source>
        <strain evidence="1 2">SAG 245.80</strain>
    </source>
</reference>
<gene>
    <name evidence="1" type="ORF">WJX81_001435</name>
</gene>
<dbReference type="AlphaFoldDB" id="A0AAW1SKC6"/>
<keyword evidence="2" id="KW-1185">Reference proteome</keyword>
<evidence type="ECO:0000313" key="1">
    <source>
        <dbReference type="EMBL" id="KAK9846319.1"/>
    </source>
</evidence>
<protein>
    <submittedName>
        <fullName evidence="1">Uncharacterized protein</fullName>
    </submittedName>
</protein>
<proteinExistence type="predicted"/>
<evidence type="ECO:0000313" key="2">
    <source>
        <dbReference type="Proteomes" id="UP001445335"/>
    </source>
</evidence>
<organism evidence="1 2">
    <name type="scientific">Elliptochloris bilobata</name>
    <dbReference type="NCBI Taxonomy" id="381761"/>
    <lineage>
        <taxon>Eukaryota</taxon>
        <taxon>Viridiplantae</taxon>
        <taxon>Chlorophyta</taxon>
        <taxon>core chlorophytes</taxon>
        <taxon>Trebouxiophyceae</taxon>
        <taxon>Trebouxiophyceae incertae sedis</taxon>
        <taxon>Elliptochloris clade</taxon>
        <taxon>Elliptochloris</taxon>
    </lineage>
</organism>
<sequence>MSCLRRDGRQQQCWQLLFKQHKHASLENITKKQRQAVTLNKDNERELRIFWRLGRGVQSKAHEQRLINFARLYPRYRDLPYLKNYLPYWDQAIRALMPHDRGMAPANVMARRHPMVLTLRTEPLQLFDERGMAISKQSAAGQPARPG</sequence>